<organism evidence="3 4">
    <name type="scientific">Capnocytophaga gingivalis</name>
    <dbReference type="NCBI Taxonomy" id="1017"/>
    <lineage>
        <taxon>Bacteria</taxon>
        <taxon>Pseudomonadati</taxon>
        <taxon>Bacteroidota</taxon>
        <taxon>Flavobacteriia</taxon>
        <taxon>Flavobacteriales</taxon>
        <taxon>Flavobacteriaceae</taxon>
        <taxon>Capnocytophaga</taxon>
    </lineage>
</organism>
<dbReference type="RefSeq" id="WP_314298590.1">
    <property type="nucleotide sequence ID" value="NZ_CAURLY010000031.1"/>
</dbReference>
<dbReference type="InterPro" id="IPR015025">
    <property type="entry name" value="PoNi_C"/>
</dbReference>
<evidence type="ECO:0000313" key="4">
    <source>
        <dbReference type="Proteomes" id="UP001324270"/>
    </source>
</evidence>
<dbReference type="InterPro" id="IPR015024">
    <property type="entry name" value="PoNi_N"/>
</dbReference>
<dbReference type="Gene3D" id="1.10.3920.10">
    <property type="entry name" value="PA2201 C-terminal domain-like"/>
    <property type="match status" value="1"/>
</dbReference>
<dbReference type="Proteomes" id="UP001324270">
    <property type="component" value="Unassembled WGS sequence"/>
</dbReference>
<keyword evidence="4" id="KW-1185">Reference proteome</keyword>
<feature type="domain" description="PoNi C-terminal" evidence="2">
    <location>
        <begin position="150"/>
        <end position="255"/>
    </location>
</feature>
<sequence length="260" mass="30892">MREKIIGTKTDFRGLIDYRTSIIKNDQKRIEDLLNDERQGIQRYPKANMDIVKSIKNSLFSNILSKVIALYSDGEEIINLIPIYKDAIHYMNESWGKKTAQDFTYRGSKPFFSYEEYWRLITMLSLGKLLNISKEEFEIIVKIRNIVPETDTLLDFIITENYNPSYTMVMETNVYSGLVPIIKQSFIDKQEAIKELKIFLDKIWYKMNREMYWYNSHKDSDIYFGYWSFESAALVKLLGLDDSILRDNKYYPYDIAHFNN</sequence>
<dbReference type="Pfam" id="PF08929">
    <property type="entry name" value="PoNi_C"/>
    <property type="match status" value="1"/>
</dbReference>
<accession>A0ABU5YDP7</accession>
<evidence type="ECO:0000313" key="3">
    <source>
        <dbReference type="EMBL" id="MEB3041845.1"/>
    </source>
</evidence>
<dbReference type="InterPro" id="IPR028983">
    <property type="entry name" value="PA2201-like_C"/>
</dbReference>
<evidence type="ECO:0000259" key="1">
    <source>
        <dbReference type="Pfam" id="PF08928"/>
    </source>
</evidence>
<reference evidence="3 4" key="1">
    <citation type="submission" date="2023-12" db="EMBL/GenBank/DDBJ databases">
        <title>Genomic sequences of Capnocytophaga and Parvimonas strains.</title>
        <authorList>
            <person name="Watt R.M."/>
            <person name="Wang M."/>
            <person name="Yang T."/>
            <person name="Tong W.M."/>
        </authorList>
    </citation>
    <scope>NUCLEOTIDE SEQUENCE [LARGE SCALE GENOMIC DNA]</scope>
    <source>
        <strain evidence="3 4">CCUG 13156</strain>
    </source>
</reference>
<dbReference type="SUPFAM" id="SSF140731">
    <property type="entry name" value="PA2201 C-terminal domain-like"/>
    <property type="match status" value="1"/>
</dbReference>
<feature type="domain" description="PoNi N-terminal" evidence="1">
    <location>
        <begin position="9"/>
        <end position="141"/>
    </location>
</feature>
<gene>
    <name evidence="3" type="ORF">VJJ49_14265</name>
</gene>
<evidence type="ECO:0000259" key="2">
    <source>
        <dbReference type="Pfam" id="PF08929"/>
    </source>
</evidence>
<dbReference type="Pfam" id="PF08928">
    <property type="entry name" value="PoNi_N"/>
    <property type="match status" value="1"/>
</dbReference>
<protein>
    <submittedName>
        <fullName evidence="3">PoNe immunity protein domain-containing protein</fullName>
    </submittedName>
</protein>
<name>A0ABU5YDP7_9FLAO</name>
<comment type="caution">
    <text evidence="3">The sequence shown here is derived from an EMBL/GenBank/DDBJ whole genome shotgun (WGS) entry which is preliminary data.</text>
</comment>
<proteinExistence type="predicted"/>
<dbReference type="EMBL" id="JAYKBV010000035">
    <property type="protein sequence ID" value="MEB3041845.1"/>
    <property type="molecule type" value="Genomic_DNA"/>
</dbReference>